<dbReference type="GO" id="GO:0016705">
    <property type="term" value="F:oxidoreductase activity, acting on paired donors, with incorporation or reduction of molecular oxygen"/>
    <property type="evidence" value="ECO:0007669"/>
    <property type="project" value="InterPro"/>
</dbReference>
<dbReference type="GO" id="GO:0005506">
    <property type="term" value="F:iron ion binding"/>
    <property type="evidence" value="ECO:0007669"/>
    <property type="project" value="InterPro"/>
</dbReference>
<dbReference type="GO" id="GO:0020037">
    <property type="term" value="F:heme binding"/>
    <property type="evidence" value="ECO:0007669"/>
    <property type="project" value="InterPro"/>
</dbReference>
<dbReference type="Proteomes" id="UP000799302">
    <property type="component" value="Unassembled WGS sequence"/>
</dbReference>
<keyword evidence="2" id="KW-1185">Reference proteome</keyword>
<accession>A0A6A6UK23</accession>
<dbReference type="AlphaFoldDB" id="A0A6A6UK23"/>
<proteinExistence type="predicted"/>
<evidence type="ECO:0000313" key="2">
    <source>
        <dbReference type="Proteomes" id="UP000799302"/>
    </source>
</evidence>
<dbReference type="EMBL" id="MU004233">
    <property type="protein sequence ID" value="KAF2671418.1"/>
    <property type="molecule type" value="Genomic_DNA"/>
</dbReference>
<reference evidence="1" key="1">
    <citation type="journal article" date="2020" name="Stud. Mycol.">
        <title>101 Dothideomycetes genomes: a test case for predicting lifestyles and emergence of pathogens.</title>
        <authorList>
            <person name="Haridas S."/>
            <person name="Albert R."/>
            <person name="Binder M."/>
            <person name="Bloem J."/>
            <person name="Labutti K."/>
            <person name="Salamov A."/>
            <person name="Andreopoulos B."/>
            <person name="Baker S."/>
            <person name="Barry K."/>
            <person name="Bills G."/>
            <person name="Bluhm B."/>
            <person name="Cannon C."/>
            <person name="Castanera R."/>
            <person name="Culley D."/>
            <person name="Daum C."/>
            <person name="Ezra D."/>
            <person name="Gonzalez J."/>
            <person name="Henrissat B."/>
            <person name="Kuo A."/>
            <person name="Liang C."/>
            <person name="Lipzen A."/>
            <person name="Lutzoni F."/>
            <person name="Magnuson J."/>
            <person name="Mondo S."/>
            <person name="Nolan M."/>
            <person name="Ohm R."/>
            <person name="Pangilinan J."/>
            <person name="Park H.-J."/>
            <person name="Ramirez L."/>
            <person name="Alfaro M."/>
            <person name="Sun H."/>
            <person name="Tritt A."/>
            <person name="Yoshinaga Y."/>
            <person name="Zwiers L.-H."/>
            <person name="Turgeon B."/>
            <person name="Goodwin S."/>
            <person name="Spatafora J."/>
            <person name="Crous P."/>
            <person name="Grigoriev I."/>
        </authorList>
    </citation>
    <scope>NUCLEOTIDE SEQUENCE</scope>
    <source>
        <strain evidence="1">CBS 115976</strain>
    </source>
</reference>
<gene>
    <name evidence="1" type="ORF">BT63DRAFT_469225</name>
</gene>
<evidence type="ECO:0000313" key="1">
    <source>
        <dbReference type="EMBL" id="KAF2671418.1"/>
    </source>
</evidence>
<dbReference type="Gene3D" id="1.10.630.10">
    <property type="entry name" value="Cytochrome P450"/>
    <property type="match status" value="1"/>
</dbReference>
<dbReference type="GO" id="GO:0004497">
    <property type="term" value="F:monooxygenase activity"/>
    <property type="evidence" value="ECO:0007669"/>
    <property type="project" value="InterPro"/>
</dbReference>
<organism evidence="1 2">
    <name type="scientific">Microthyrium microscopicum</name>
    <dbReference type="NCBI Taxonomy" id="703497"/>
    <lineage>
        <taxon>Eukaryota</taxon>
        <taxon>Fungi</taxon>
        <taxon>Dikarya</taxon>
        <taxon>Ascomycota</taxon>
        <taxon>Pezizomycotina</taxon>
        <taxon>Dothideomycetes</taxon>
        <taxon>Dothideomycetes incertae sedis</taxon>
        <taxon>Microthyriales</taxon>
        <taxon>Microthyriaceae</taxon>
        <taxon>Microthyrium</taxon>
    </lineage>
</organism>
<dbReference type="SUPFAM" id="SSF48264">
    <property type="entry name" value="Cytochrome P450"/>
    <property type="match status" value="1"/>
</dbReference>
<name>A0A6A6UK23_9PEZI</name>
<evidence type="ECO:0008006" key="3">
    <source>
        <dbReference type="Google" id="ProtNLM"/>
    </source>
</evidence>
<sequence length="457" mass="52413">MLNPYRVFYETREEDANAARELVAKTRNFLLYHSFLGNDHTIQTYDHMEQGLAARANSYQRQSESFGVDNSFSTDSPGTRSFFNDEIKEKMRELVEPRTPSASDQDIDSRGGWEELIHCAEIYAEEVLYLQHHSDSPINVSEAIQFMTLKLSFRCFIDLDIAIKEWHQRVEQFYSDFLFIAREMNRLTNAATTAPPATPLNWKDQTALHAALRTVIGPDTDYDPLAPFINPMNYLIPAYEHVWTVVLRGVIEVLTPSENSPKWQESLQSFVGPEEDGERIWDTDDDEEHKIPPADIIKEILRLHPPIRHVRRQVTAGDSEVFTDITKCHRSELLAPGDPLEFRPERWRQLRQAYCHGDTAQDIKTKERQLGFMPFGLTCPSDSLEASDFGMKLIAVLVGVFCGLLQDTWNLEPLSSLPRPLDSDRNAFQDLMLDDEDDEDHFGGAIDQLSDRMETAL</sequence>
<dbReference type="OrthoDB" id="10029320at2759"/>
<protein>
    <recommendedName>
        <fullName evidence="3">Cytochrome P450</fullName>
    </recommendedName>
</protein>
<dbReference type="InterPro" id="IPR036396">
    <property type="entry name" value="Cyt_P450_sf"/>
</dbReference>